<reference evidence="2" key="1">
    <citation type="journal article" date="2021" name="PeerJ">
        <title>Extensive microbial diversity within the chicken gut microbiome revealed by metagenomics and culture.</title>
        <authorList>
            <person name="Gilroy R."/>
            <person name="Ravi A."/>
            <person name="Getino M."/>
            <person name="Pursley I."/>
            <person name="Horton D.L."/>
            <person name="Alikhan N.F."/>
            <person name="Baker D."/>
            <person name="Gharbi K."/>
            <person name="Hall N."/>
            <person name="Watson M."/>
            <person name="Adriaenssens E.M."/>
            <person name="Foster-Nyarko E."/>
            <person name="Jarju S."/>
            <person name="Secka A."/>
            <person name="Antonio M."/>
            <person name="Oren A."/>
            <person name="Chaudhuri R.R."/>
            <person name="La Ragione R."/>
            <person name="Hildebrand F."/>
            <person name="Pallen M.J."/>
        </authorList>
    </citation>
    <scope>NUCLEOTIDE SEQUENCE</scope>
    <source>
        <strain evidence="2">ChiHjej12B11-9195</strain>
    </source>
</reference>
<comment type="caution">
    <text evidence="2">The sequence shown here is derived from an EMBL/GenBank/DDBJ whole genome shotgun (WGS) entry which is preliminary data.</text>
</comment>
<keyword evidence="1" id="KW-1133">Transmembrane helix</keyword>
<dbReference type="EMBL" id="DXCN01000009">
    <property type="protein sequence ID" value="HIY94170.1"/>
    <property type="molecule type" value="Genomic_DNA"/>
</dbReference>
<protein>
    <recommendedName>
        <fullName evidence="4">Amidotransferase</fullName>
    </recommendedName>
</protein>
<evidence type="ECO:0000313" key="3">
    <source>
        <dbReference type="Proteomes" id="UP000824134"/>
    </source>
</evidence>
<dbReference type="Proteomes" id="UP000824134">
    <property type="component" value="Unassembled WGS sequence"/>
</dbReference>
<keyword evidence="1" id="KW-0812">Transmembrane</keyword>
<feature type="transmembrane region" description="Helical" evidence="1">
    <location>
        <begin position="7"/>
        <end position="25"/>
    </location>
</feature>
<evidence type="ECO:0008006" key="4">
    <source>
        <dbReference type="Google" id="ProtNLM"/>
    </source>
</evidence>
<organism evidence="2 3">
    <name type="scientific">Candidatus Rothia avicola</name>
    <dbReference type="NCBI Taxonomy" id="2840478"/>
    <lineage>
        <taxon>Bacteria</taxon>
        <taxon>Bacillati</taxon>
        <taxon>Actinomycetota</taxon>
        <taxon>Actinomycetes</taxon>
        <taxon>Micrococcales</taxon>
        <taxon>Micrococcaceae</taxon>
        <taxon>Rothia</taxon>
    </lineage>
</organism>
<proteinExistence type="predicted"/>
<dbReference type="AlphaFoldDB" id="A0A9D2CPL3"/>
<evidence type="ECO:0000256" key="1">
    <source>
        <dbReference type="SAM" id="Phobius"/>
    </source>
</evidence>
<accession>A0A9D2CPL3</accession>
<gene>
    <name evidence="2" type="ORF">H9821_00690</name>
</gene>
<reference evidence="2" key="2">
    <citation type="submission" date="2021-04" db="EMBL/GenBank/DDBJ databases">
        <authorList>
            <person name="Gilroy R."/>
        </authorList>
    </citation>
    <scope>NUCLEOTIDE SEQUENCE</scope>
    <source>
        <strain evidence="2">ChiHjej12B11-9195</strain>
    </source>
</reference>
<keyword evidence="1" id="KW-0472">Membrane</keyword>
<feature type="transmembrane region" description="Helical" evidence="1">
    <location>
        <begin position="31"/>
        <end position="52"/>
    </location>
</feature>
<sequence>MSATTSGLLLMTVGMMFIGGAYSFYKQKITWVAQLVLLLVGLAFAGYGLYVVMNYS</sequence>
<evidence type="ECO:0000313" key="2">
    <source>
        <dbReference type="EMBL" id="HIY94170.1"/>
    </source>
</evidence>
<name>A0A9D2CPL3_9MICC</name>